<comment type="caution">
    <text evidence="3">The sequence shown here is derived from an EMBL/GenBank/DDBJ whole genome shotgun (WGS) entry which is preliminary data.</text>
</comment>
<keyword evidence="2" id="KW-1133">Transmembrane helix</keyword>
<gene>
    <name evidence="3" type="ORF">LshimejAT787_1701870</name>
</gene>
<dbReference type="Proteomes" id="UP001063166">
    <property type="component" value="Unassembled WGS sequence"/>
</dbReference>
<dbReference type="PANTHER" id="PTHR35043:SF7">
    <property type="entry name" value="TRANSCRIPTION FACTOR DOMAIN-CONTAINING PROTEIN"/>
    <property type="match status" value="1"/>
</dbReference>
<sequence>MGGFARYDDRQSWSTLNPHALKPYLRNNTIEITEKEIWDKSKGDGLAKFLVLLQVTWFILQFLARAIEQLSITALEVATLAFAVLNVMTYLCWWNKPLDVQCPVRVHDDSATAVVDETDSVSHVLTRRRELDDTLWSLPTYHAISFPGNAGIERRPANSLREDDHAMGPSSAPMSPGHGSQAPPALQHLPRTTSNSSPVHLTRHREQCDDIAEDNGPMQRVSDSDDIDNDDGERNTHVRTSTRGVPIPDAIHISADSGRCHILHVLPQVVHTPQPGWSRVPIEGDSPVSAAGPYAQPPPAEHSVSGDGIEARTVRFPQAVLEIIVRWFSQLPRLIAKSLIRLRSVFLNSNSRFLRSFVAGNEVKVEPCDVFYFGHLSRYETLVAYMVVCCTGTIFGALHCIAWSFQFPSDAEEILWRLSSIAVTCLPVYGLLYSRYISLALEYAKSPANCPLFLRPLFRPSVIFLVMLYYPALLLYLSARLILTVQMFVLLRASDTGIFQTVQWLTFIPHF</sequence>
<evidence type="ECO:0000256" key="1">
    <source>
        <dbReference type="SAM" id="MobiDB-lite"/>
    </source>
</evidence>
<accession>A0A9P3UUB5</accession>
<keyword evidence="2" id="KW-0812">Transmembrane</keyword>
<keyword evidence="2" id="KW-0472">Membrane</keyword>
<evidence type="ECO:0000313" key="3">
    <source>
        <dbReference type="EMBL" id="GLB44560.1"/>
    </source>
</evidence>
<organism evidence="3 4">
    <name type="scientific">Lyophyllum shimeji</name>
    <name type="common">Hon-shimeji</name>
    <name type="synonym">Tricholoma shimeji</name>
    <dbReference type="NCBI Taxonomy" id="47721"/>
    <lineage>
        <taxon>Eukaryota</taxon>
        <taxon>Fungi</taxon>
        <taxon>Dikarya</taxon>
        <taxon>Basidiomycota</taxon>
        <taxon>Agaricomycotina</taxon>
        <taxon>Agaricomycetes</taxon>
        <taxon>Agaricomycetidae</taxon>
        <taxon>Agaricales</taxon>
        <taxon>Tricholomatineae</taxon>
        <taxon>Lyophyllaceae</taxon>
        <taxon>Lyophyllum</taxon>
    </lineage>
</organism>
<feature type="transmembrane region" description="Helical" evidence="2">
    <location>
        <begin position="382"/>
        <end position="402"/>
    </location>
</feature>
<dbReference type="EMBL" id="BRPK01000017">
    <property type="protein sequence ID" value="GLB44560.1"/>
    <property type="molecule type" value="Genomic_DNA"/>
</dbReference>
<keyword evidence="4" id="KW-1185">Reference proteome</keyword>
<dbReference type="OrthoDB" id="9451547at2759"/>
<protein>
    <submittedName>
        <fullName evidence="3">Uncharacterized protein</fullName>
    </submittedName>
</protein>
<evidence type="ECO:0000256" key="2">
    <source>
        <dbReference type="SAM" id="Phobius"/>
    </source>
</evidence>
<feature type="region of interest" description="Disordered" evidence="1">
    <location>
        <begin position="161"/>
        <end position="242"/>
    </location>
</feature>
<name>A0A9P3UUB5_LYOSH</name>
<evidence type="ECO:0000313" key="4">
    <source>
        <dbReference type="Proteomes" id="UP001063166"/>
    </source>
</evidence>
<dbReference type="AlphaFoldDB" id="A0A9P3UUB5"/>
<feature type="compositionally biased region" description="Polar residues" evidence="1">
    <location>
        <begin position="190"/>
        <end position="199"/>
    </location>
</feature>
<feature type="transmembrane region" description="Helical" evidence="2">
    <location>
        <begin position="414"/>
        <end position="437"/>
    </location>
</feature>
<feature type="transmembrane region" description="Helical" evidence="2">
    <location>
        <begin position="457"/>
        <end position="477"/>
    </location>
</feature>
<reference evidence="3" key="1">
    <citation type="submission" date="2022-07" db="EMBL/GenBank/DDBJ databases">
        <title>The genome of Lyophyllum shimeji provides insight into the initial evolution of ectomycorrhizal fungal genome.</title>
        <authorList>
            <person name="Kobayashi Y."/>
            <person name="Shibata T."/>
            <person name="Hirakawa H."/>
            <person name="Shigenobu S."/>
            <person name="Nishiyama T."/>
            <person name="Yamada A."/>
            <person name="Hasebe M."/>
            <person name="Kawaguchi M."/>
        </authorList>
    </citation>
    <scope>NUCLEOTIDE SEQUENCE</scope>
    <source>
        <strain evidence="3">AT787</strain>
    </source>
</reference>
<dbReference type="PANTHER" id="PTHR35043">
    <property type="entry name" value="TRANSCRIPTION FACTOR DOMAIN-CONTAINING PROTEIN"/>
    <property type="match status" value="1"/>
</dbReference>
<proteinExistence type="predicted"/>